<evidence type="ECO:0000313" key="2">
    <source>
        <dbReference type="EMBL" id="MBB2148448.1"/>
    </source>
</evidence>
<dbReference type="Proteomes" id="UP000636110">
    <property type="component" value="Unassembled WGS sequence"/>
</dbReference>
<organism evidence="2 3">
    <name type="scientific">Pedobacter gandavensis</name>
    <dbReference type="NCBI Taxonomy" id="2679963"/>
    <lineage>
        <taxon>Bacteria</taxon>
        <taxon>Pseudomonadati</taxon>
        <taxon>Bacteroidota</taxon>
        <taxon>Sphingobacteriia</taxon>
        <taxon>Sphingobacteriales</taxon>
        <taxon>Sphingobacteriaceae</taxon>
        <taxon>Pedobacter</taxon>
    </lineage>
</organism>
<keyword evidence="1" id="KW-0732">Signal</keyword>
<dbReference type="Pfam" id="PF16819">
    <property type="entry name" value="DUF5074"/>
    <property type="match status" value="1"/>
</dbReference>
<reference evidence="2 3" key="1">
    <citation type="submission" date="2019-11" db="EMBL/GenBank/DDBJ databases">
        <title>Description of Pedobacter sp. LMG 31462T.</title>
        <authorList>
            <person name="Carlier A."/>
            <person name="Qi S."/>
            <person name="Vandamme P."/>
        </authorList>
    </citation>
    <scope>NUCLEOTIDE SEQUENCE [LARGE SCALE GENOMIC DNA]</scope>
    <source>
        <strain evidence="2 3">LMG 31462</strain>
    </source>
</reference>
<evidence type="ECO:0000313" key="3">
    <source>
        <dbReference type="Proteomes" id="UP000636110"/>
    </source>
</evidence>
<keyword evidence="3" id="KW-1185">Reference proteome</keyword>
<dbReference type="InterPro" id="IPR011048">
    <property type="entry name" value="Haem_d1_sf"/>
</dbReference>
<proteinExistence type="predicted"/>
<dbReference type="SUPFAM" id="SSF51004">
    <property type="entry name" value="C-terminal (heme d1) domain of cytochrome cd1-nitrite reductase"/>
    <property type="match status" value="1"/>
</dbReference>
<sequence length="371" mass="39762">MNTSMTKNGKLFLLLATAGLLSLSSCKKDELPVIAPQPLNTTGVYVLNEGSYSSGGASSISYYNVASKKVEVDYFAKQNGKALGANANDLKQYGSKIYCVITGTTVNAKDSYLEVINMATGKSLKRIPFSDENGGFMPRNIVFNKNKAYISGYDGKLTKLDTTSLTIDSRLLVGGALEQLAIVNNKIYVTNSVHQFFPSANNSSVSVVDLNNFTKLKEIPTSLNPRVIFATPSGDLFVQTSGNYSSIQGTLEKLSSVSDTKISSGPDLGLSFLSITGANGYAIGYSTAPYLKSFNTSTGALGNDLIKDGTAADITYPYTVSLNTLDNSFYVADGKDFTNNGKMFSYSKDGKLQFAFETGVAPKMAVFQYGF</sequence>
<gene>
    <name evidence="2" type="ORF">GM920_05935</name>
</gene>
<dbReference type="PANTHER" id="PTHR47197">
    <property type="entry name" value="PROTEIN NIRF"/>
    <property type="match status" value="1"/>
</dbReference>
<evidence type="ECO:0008006" key="4">
    <source>
        <dbReference type="Google" id="ProtNLM"/>
    </source>
</evidence>
<feature type="signal peptide" evidence="1">
    <location>
        <begin position="1"/>
        <end position="27"/>
    </location>
</feature>
<comment type="caution">
    <text evidence="2">The sequence shown here is derived from an EMBL/GenBank/DDBJ whole genome shotgun (WGS) entry which is preliminary data.</text>
</comment>
<name>A0ABR6ET59_9SPHI</name>
<evidence type="ECO:0000256" key="1">
    <source>
        <dbReference type="SAM" id="SignalP"/>
    </source>
</evidence>
<dbReference type="PANTHER" id="PTHR47197:SF3">
    <property type="entry name" value="DIHYDRO-HEME D1 DEHYDROGENASE"/>
    <property type="match status" value="1"/>
</dbReference>
<dbReference type="Gene3D" id="2.130.10.10">
    <property type="entry name" value="YVTN repeat-like/Quinoprotein amine dehydrogenase"/>
    <property type="match status" value="1"/>
</dbReference>
<protein>
    <recommendedName>
        <fullName evidence="4">YncE family protein</fullName>
    </recommendedName>
</protein>
<feature type="chain" id="PRO_5045124665" description="YncE family protein" evidence="1">
    <location>
        <begin position="28"/>
        <end position="371"/>
    </location>
</feature>
<dbReference type="InterPro" id="IPR031815">
    <property type="entry name" value="DUF5074"/>
</dbReference>
<accession>A0ABR6ET59</accession>
<dbReference type="RefSeq" id="WP_182954390.1">
    <property type="nucleotide sequence ID" value="NZ_WNXC01000001.1"/>
</dbReference>
<dbReference type="EMBL" id="WNXC01000001">
    <property type="protein sequence ID" value="MBB2148448.1"/>
    <property type="molecule type" value="Genomic_DNA"/>
</dbReference>
<dbReference type="InterPro" id="IPR015943">
    <property type="entry name" value="WD40/YVTN_repeat-like_dom_sf"/>
</dbReference>
<dbReference type="PROSITE" id="PS51257">
    <property type="entry name" value="PROKAR_LIPOPROTEIN"/>
    <property type="match status" value="1"/>
</dbReference>
<dbReference type="InterPro" id="IPR051200">
    <property type="entry name" value="Host-pathogen_enzymatic-act"/>
</dbReference>